<dbReference type="InterPro" id="IPR036397">
    <property type="entry name" value="RNaseH_sf"/>
</dbReference>
<dbReference type="InterPro" id="IPR054722">
    <property type="entry name" value="PolX-like_BBD"/>
</dbReference>
<dbReference type="InterPro" id="IPR057670">
    <property type="entry name" value="SH3_retrovirus"/>
</dbReference>
<dbReference type="InterPro" id="IPR012337">
    <property type="entry name" value="RNaseH-like_sf"/>
</dbReference>
<evidence type="ECO:0000259" key="4">
    <source>
        <dbReference type="Pfam" id="PF22936"/>
    </source>
</evidence>
<sequence>MINGRNSMILKGGYMVVPYVPDGVYPNILITIHAQLESDESCGENSRRAHTCVWSGETPRQWLCKAVGPQQNWYPGLRLKTWELQKIIKAWRRLGVKVVEARRRSRSCFLIEDCGQSTYSHGEELRVLFRYQDVNEVVEGEFQELPTGVADKVADKRKAEERKKDDKALFLIHQCVDDAHFEKIQHAKIAREAWNILVRCHTGGEKIKKVKLQILRRQYELMQMLEGDKVITDLMVIEKIMRSLPQRFDYIVVAIQESRELEKMKLEELQSSLEAHEMRMLERNLVKIDEQALKVHHGKSDAKKKQKKWKGKKGNWKPTKSNDDQMMIRIQQRIKEIKRNCYSNKGKQKKHQGKEAYQAQEESDSEPITLMVTMSATNSESRDKMWYLDSGCSNHMTYHKEWLVNFDQSKKSKVKVADDSILKVEGIGDVVIRRKDGSQARITNVLLVPEMTCNLLSIGQLVEKGFTTVMGNCDRMELYDGNKELILRCKISKNRTFQVNMDAVENLECMFAVKTDESWIWHLRFGHLNFKNLKHLGEKNMVTGMPKITIPESVCDSCLAGKQTRKPFKSLIRMRAKDCLEVVYSDICGPFEVPSLAENRYFITFVDEFSRIVDALDVFIKFKAYVERESGKQLKILQTDGGDNCTIYSSTQWAAERRNRTILNMARSMIKEKGLPQNLWGEAVSTAVYILNRCPTKRLEEKVPWEVWTGVKPTVSHLNVFGSLAFMHIPDQKRTKLQDKSEAMVFVGYHSTGAYKLYNPITERMMLSRDVVVLEKESWDWTKMQSSLLRTKVHGLIDSITSAETQEVAEITDTPQHTGV</sequence>
<evidence type="ECO:0000256" key="1">
    <source>
        <dbReference type="ARBA" id="ARBA00022670"/>
    </source>
</evidence>
<dbReference type="PANTHER" id="PTHR42648">
    <property type="entry name" value="TRANSPOSASE, PUTATIVE-RELATED"/>
    <property type="match status" value="1"/>
</dbReference>
<accession>A0AAQ3NS09</accession>
<evidence type="ECO:0000313" key="7">
    <source>
        <dbReference type="Proteomes" id="UP001374535"/>
    </source>
</evidence>
<dbReference type="SUPFAM" id="SSF53098">
    <property type="entry name" value="Ribonuclease H-like"/>
    <property type="match status" value="1"/>
</dbReference>
<feature type="domain" description="GAG-pre-integrase" evidence="3">
    <location>
        <begin position="499"/>
        <end position="563"/>
    </location>
</feature>
<evidence type="ECO:0000259" key="3">
    <source>
        <dbReference type="Pfam" id="PF13976"/>
    </source>
</evidence>
<keyword evidence="1" id="KW-0645">Protease</keyword>
<dbReference type="AlphaFoldDB" id="A0AAQ3NS09"/>
<dbReference type="GO" id="GO:0003676">
    <property type="term" value="F:nucleic acid binding"/>
    <property type="evidence" value="ECO:0007669"/>
    <property type="project" value="InterPro"/>
</dbReference>
<dbReference type="GO" id="GO:0008233">
    <property type="term" value="F:peptidase activity"/>
    <property type="evidence" value="ECO:0007669"/>
    <property type="project" value="UniProtKB-KW"/>
</dbReference>
<dbReference type="Pfam" id="PF25597">
    <property type="entry name" value="SH3_retrovirus"/>
    <property type="match status" value="1"/>
</dbReference>
<feature type="compositionally biased region" description="Basic residues" evidence="2">
    <location>
        <begin position="304"/>
        <end position="315"/>
    </location>
</feature>
<dbReference type="PANTHER" id="PTHR42648:SF18">
    <property type="entry name" value="RETROTRANSPOSON, UNCLASSIFIED-LIKE PROTEIN"/>
    <property type="match status" value="1"/>
</dbReference>
<evidence type="ECO:0008006" key="8">
    <source>
        <dbReference type="Google" id="ProtNLM"/>
    </source>
</evidence>
<dbReference type="Pfam" id="PF14223">
    <property type="entry name" value="Retrotran_gag_2"/>
    <property type="match status" value="1"/>
</dbReference>
<feature type="region of interest" description="Disordered" evidence="2">
    <location>
        <begin position="296"/>
        <end position="321"/>
    </location>
</feature>
<reference evidence="6 7" key="1">
    <citation type="journal article" date="2023" name="Life. Sci Alliance">
        <title>Evolutionary insights into 3D genome organization and epigenetic landscape of Vigna mungo.</title>
        <authorList>
            <person name="Junaid A."/>
            <person name="Singh B."/>
            <person name="Bhatia S."/>
        </authorList>
    </citation>
    <scope>NUCLEOTIDE SEQUENCE [LARGE SCALE GENOMIC DNA]</scope>
    <source>
        <strain evidence="6">Urdbean</strain>
    </source>
</reference>
<dbReference type="EMBL" id="CP144697">
    <property type="protein sequence ID" value="WVZ15014.1"/>
    <property type="molecule type" value="Genomic_DNA"/>
</dbReference>
<dbReference type="Pfam" id="PF22936">
    <property type="entry name" value="Pol_BBD"/>
    <property type="match status" value="1"/>
</dbReference>
<dbReference type="Pfam" id="PF13976">
    <property type="entry name" value="gag_pre-integrs"/>
    <property type="match status" value="1"/>
</dbReference>
<evidence type="ECO:0000256" key="2">
    <source>
        <dbReference type="SAM" id="MobiDB-lite"/>
    </source>
</evidence>
<feature type="region of interest" description="Disordered" evidence="2">
    <location>
        <begin position="344"/>
        <end position="364"/>
    </location>
</feature>
<dbReference type="Gene3D" id="3.30.420.10">
    <property type="entry name" value="Ribonuclease H-like superfamily/Ribonuclease H"/>
    <property type="match status" value="1"/>
</dbReference>
<dbReference type="InterPro" id="IPR025724">
    <property type="entry name" value="GAG-pre-integrase_dom"/>
</dbReference>
<evidence type="ECO:0000313" key="6">
    <source>
        <dbReference type="EMBL" id="WVZ15014.1"/>
    </source>
</evidence>
<feature type="domain" description="Retrovirus-related Pol polyprotein from transposon TNT 1-94-like beta-barrel" evidence="4">
    <location>
        <begin position="386"/>
        <end position="466"/>
    </location>
</feature>
<dbReference type="GO" id="GO:0006508">
    <property type="term" value="P:proteolysis"/>
    <property type="evidence" value="ECO:0007669"/>
    <property type="project" value="UniProtKB-KW"/>
</dbReference>
<feature type="domain" description="Retroviral polymerase SH3-like" evidence="5">
    <location>
        <begin position="723"/>
        <end position="784"/>
    </location>
</feature>
<keyword evidence="1" id="KW-0378">Hydrolase</keyword>
<dbReference type="InterPro" id="IPR039537">
    <property type="entry name" value="Retrotran_Ty1/copia-like"/>
</dbReference>
<keyword evidence="7" id="KW-1185">Reference proteome</keyword>
<dbReference type="Proteomes" id="UP001374535">
    <property type="component" value="Chromosome 4"/>
</dbReference>
<protein>
    <recommendedName>
        <fullName evidence="8">Integrase catalytic domain-containing protein</fullName>
    </recommendedName>
</protein>
<organism evidence="6 7">
    <name type="scientific">Vigna mungo</name>
    <name type="common">Black gram</name>
    <name type="synonym">Phaseolus mungo</name>
    <dbReference type="NCBI Taxonomy" id="3915"/>
    <lineage>
        <taxon>Eukaryota</taxon>
        <taxon>Viridiplantae</taxon>
        <taxon>Streptophyta</taxon>
        <taxon>Embryophyta</taxon>
        <taxon>Tracheophyta</taxon>
        <taxon>Spermatophyta</taxon>
        <taxon>Magnoliopsida</taxon>
        <taxon>eudicotyledons</taxon>
        <taxon>Gunneridae</taxon>
        <taxon>Pentapetalae</taxon>
        <taxon>rosids</taxon>
        <taxon>fabids</taxon>
        <taxon>Fabales</taxon>
        <taxon>Fabaceae</taxon>
        <taxon>Papilionoideae</taxon>
        <taxon>50 kb inversion clade</taxon>
        <taxon>NPAAA clade</taxon>
        <taxon>indigoferoid/millettioid clade</taxon>
        <taxon>Phaseoleae</taxon>
        <taxon>Vigna</taxon>
    </lineage>
</organism>
<proteinExistence type="predicted"/>
<evidence type="ECO:0000259" key="5">
    <source>
        <dbReference type="Pfam" id="PF25597"/>
    </source>
</evidence>
<name>A0AAQ3NS09_VIGMU</name>
<gene>
    <name evidence="6" type="ORF">V8G54_012580</name>
</gene>